<gene>
    <name evidence="1" type="ORF">METZ01_LOCUS98577</name>
</gene>
<reference evidence="1" key="1">
    <citation type="submission" date="2018-05" db="EMBL/GenBank/DDBJ databases">
        <authorList>
            <person name="Lanie J.A."/>
            <person name="Ng W.-L."/>
            <person name="Kazmierczak K.M."/>
            <person name="Andrzejewski T.M."/>
            <person name="Davidsen T.M."/>
            <person name="Wayne K.J."/>
            <person name="Tettelin H."/>
            <person name="Glass J.I."/>
            <person name="Rusch D."/>
            <person name="Podicherti R."/>
            <person name="Tsui H.-C.T."/>
            <person name="Winkler M.E."/>
        </authorList>
    </citation>
    <scope>NUCLEOTIDE SEQUENCE</scope>
</reference>
<protein>
    <submittedName>
        <fullName evidence="1">Uncharacterized protein</fullName>
    </submittedName>
</protein>
<evidence type="ECO:0000313" key="1">
    <source>
        <dbReference type="EMBL" id="SVA45723.1"/>
    </source>
</evidence>
<proteinExistence type="predicted"/>
<dbReference type="EMBL" id="UINC01010261">
    <property type="protein sequence ID" value="SVA45723.1"/>
    <property type="molecule type" value="Genomic_DNA"/>
</dbReference>
<name>A0A381W1F3_9ZZZZ</name>
<sequence>MQLNKQITLQGYAKVAQLIQSKRLYGRTRIVRRRSRFYWSCINCMGLDLGRIAINNFKGIIMLVLHTFYYWRQVLFYHNYLPNTSVVSKVAQVIPNH</sequence>
<dbReference type="AlphaFoldDB" id="A0A381W1F3"/>
<accession>A0A381W1F3</accession>
<organism evidence="1">
    <name type="scientific">marine metagenome</name>
    <dbReference type="NCBI Taxonomy" id="408172"/>
    <lineage>
        <taxon>unclassified sequences</taxon>
        <taxon>metagenomes</taxon>
        <taxon>ecological metagenomes</taxon>
    </lineage>
</organism>